<evidence type="ECO:0000256" key="9">
    <source>
        <dbReference type="ARBA" id="ARBA00022723"/>
    </source>
</evidence>
<keyword evidence="14" id="KW-0333">Golgi apparatus</keyword>
<evidence type="ECO:0000256" key="16">
    <source>
        <dbReference type="ARBA" id="ARBA00023145"/>
    </source>
</evidence>
<comment type="caution">
    <text evidence="22">The sequence shown here is derived from an EMBL/GenBank/DDBJ whole genome shotgun (WGS) entry which is preliminary data.</text>
</comment>
<accession>A0ABS4H3S2</accession>
<evidence type="ECO:0000313" key="23">
    <source>
        <dbReference type="Proteomes" id="UP001519273"/>
    </source>
</evidence>
<keyword evidence="9" id="KW-0479">Metal-binding</keyword>
<dbReference type="EMBL" id="JAGGKP010000002">
    <property type="protein sequence ID" value="MBP1936775.1"/>
    <property type="molecule type" value="Genomic_DNA"/>
</dbReference>
<evidence type="ECO:0000256" key="3">
    <source>
        <dbReference type="ARBA" id="ARBA00004555"/>
    </source>
</evidence>
<keyword evidence="12" id="KW-0256">Endoplasmic reticulum</keyword>
<evidence type="ECO:0000256" key="10">
    <source>
        <dbReference type="ARBA" id="ARBA00022729"/>
    </source>
</evidence>
<dbReference type="InterPro" id="IPR039866">
    <property type="entry name" value="CPQ"/>
</dbReference>
<dbReference type="Proteomes" id="UP001519273">
    <property type="component" value="Unassembled WGS sequence"/>
</dbReference>
<dbReference type="PANTHER" id="PTHR12053">
    <property type="entry name" value="PROTEASE FAMILY M28 PLASMA GLUTAMATE CARBOXYPEPTIDASE-RELATED"/>
    <property type="match status" value="1"/>
</dbReference>
<evidence type="ECO:0000256" key="6">
    <source>
        <dbReference type="ARBA" id="ARBA00022525"/>
    </source>
</evidence>
<dbReference type="GO" id="GO:0004177">
    <property type="term" value="F:aminopeptidase activity"/>
    <property type="evidence" value="ECO:0007669"/>
    <property type="project" value="UniProtKB-KW"/>
</dbReference>
<evidence type="ECO:0000259" key="21">
    <source>
        <dbReference type="Pfam" id="PF04389"/>
    </source>
</evidence>
<dbReference type="InterPro" id="IPR007484">
    <property type="entry name" value="Peptidase_M28"/>
</dbReference>
<evidence type="ECO:0000256" key="1">
    <source>
        <dbReference type="ARBA" id="ARBA00004240"/>
    </source>
</evidence>
<comment type="subunit">
    <text evidence="19">Homodimer. The monomeric form is inactive while the homodimer is active.</text>
</comment>
<organism evidence="22 23">
    <name type="scientific">Paenibacillus sediminis</name>
    <dbReference type="NCBI Taxonomy" id="664909"/>
    <lineage>
        <taxon>Bacteria</taxon>
        <taxon>Bacillati</taxon>
        <taxon>Bacillota</taxon>
        <taxon>Bacilli</taxon>
        <taxon>Bacillales</taxon>
        <taxon>Paenibacillaceae</taxon>
        <taxon>Paenibacillus</taxon>
    </lineage>
</organism>
<keyword evidence="13" id="KW-0862">Zinc</keyword>
<evidence type="ECO:0000256" key="8">
    <source>
        <dbReference type="ARBA" id="ARBA00022670"/>
    </source>
</evidence>
<feature type="domain" description="Peptidase M28" evidence="21">
    <location>
        <begin position="204"/>
        <end position="385"/>
    </location>
</feature>
<evidence type="ECO:0000256" key="20">
    <source>
        <dbReference type="ARBA" id="ARBA00033328"/>
    </source>
</evidence>
<keyword evidence="18" id="KW-0458">Lysosome</keyword>
<dbReference type="Pfam" id="PF04389">
    <property type="entry name" value="Peptidase_M28"/>
    <property type="match status" value="1"/>
</dbReference>
<reference evidence="22 23" key="1">
    <citation type="submission" date="2021-03" db="EMBL/GenBank/DDBJ databases">
        <title>Genomic Encyclopedia of Type Strains, Phase IV (KMG-IV): sequencing the most valuable type-strain genomes for metagenomic binning, comparative biology and taxonomic classification.</title>
        <authorList>
            <person name="Goeker M."/>
        </authorList>
    </citation>
    <scope>NUCLEOTIDE SEQUENCE [LARGE SCALE GENOMIC DNA]</scope>
    <source>
        <strain evidence="22 23">DSM 23491</strain>
    </source>
</reference>
<keyword evidence="11" id="KW-0378">Hydrolase</keyword>
<evidence type="ECO:0000313" key="22">
    <source>
        <dbReference type="EMBL" id="MBP1936775.1"/>
    </source>
</evidence>
<evidence type="ECO:0000256" key="14">
    <source>
        <dbReference type="ARBA" id="ARBA00023034"/>
    </source>
</evidence>
<dbReference type="Gene3D" id="3.50.30.30">
    <property type="match status" value="1"/>
</dbReference>
<keyword evidence="15" id="KW-0482">Metalloprotease</keyword>
<evidence type="ECO:0000256" key="19">
    <source>
        <dbReference type="ARBA" id="ARBA00025833"/>
    </source>
</evidence>
<keyword evidence="6" id="KW-0964">Secreted</keyword>
<dbReference type="SUPFAM" id="SSF53187">
    <property type="entry name" value="Zn-dependent exopeptidases"/>
    <property type="match status" value="1"/>
</dbReference>
<evidence type="ECO:0000256" key="7">
    <source>
        <dbReference type="ARBA" id="ARBA00022645"/>
    </source>
</evidence>
<dbReference type="PANTHER" id="PTHR12053:SF3">
    <property type="entry name" value="CARBOXYPEPTIDASE Q"/>
    <property type="match status" value="1"/>
</dbReference>
<sequence>MEMIQTRVMRHLKVLSSEIGVRPIGAISNHEASSYIENIFKSSGINIETQQFEIPCWENIEASLTIYGHLRKVTSNIFSPSVDVTAEVVPLCTIDELASSQLDGKIAVLYGELAKENFTAKGFTIYNPEHHKQIIHLLEQKNPAAVITVNLHTHTDLPLISDWDFGIPSVTISPEDALLLIGTNAPPSVHLKIHSKRTLGHTKNVIGRKEGSRNEKIIMSAHYDSVFGSPGAFDNASGVAVLLTLVEELSQRGFKTGFEFVAFGSEEYLGIGDRVYINKHKDELRAAIAALNFDGVGQILGTNTVTLMAGSSQLEDELRRIKSSFPSVHWTNPWYDSNHFTFFSNGVPSIPIRSTGVTDLIHTKNDEWHWISPSKLAEVVTLAIQMIEMLQDKRVDWSREAKS</sequence>
<keyword evidence="10" id="KW-0732">Signal</keyword>
<evidence type="ECO:0000256" key="5">
    <source>
        <dbReference type="ARBA" id="ARBA00014116"/>
    </source>
</evidence>
<evidence type="ECO:0000256" key="11">
    <source>
        <dbReference type="ARBA" id="ARBA00022801"/>
    </source>
</evidence>
<dbReference type="Gene3D" id="3.40.630.10">
    <property type="entry name" value="Zn peptidases"/>
    <property type="match status" value="1"/>
</dbReference>
<proteinExistence type="predicted"/>
<keyword evidence="23" id="KW-1185">Reference proteome</keyword>
<keyword evidence="8" id="KW-0645">Protease</keyword>
<name>A0ABS4H3S2_9BACL</name>
<evidence type="ECO:0000256" key="17">
    <source>
        <dbReference type="ARBA" id="ARBA00023180"/>
    </source>
</evidence>
<evidence type="ECO:0000256" key="15">
    <source>
        <dbReference type="ARBA" id="ARBA00023049"/>
    </source>
</evidence>
<keyword evidence="7" id="KW-0121">Carboxypeptidase</keyword>
<evidence type="ECO:0000256" key="4">
    <source>
        <dbReference type="ARBA" id="ARBA00004613"/>
    </source>
</evidence>
<evidence type="ECO:0000256" key="18">
    <source>
        <dbReference type="ARBA" id="ARBA00023228"/>
    </source>
</evidence>
<keyword evidence="16" id="KW-0865">Zymogen</keyword>
<comment type="subcellular location">
    <subcellularLocation>
        <location evidence="1">Endoplasmic reticulum</location>
    </subcellularLocation>
    <subcellularLocation>
        <location evidence="3">Golgi apparatus</location>
    </subcellularLocation>
    <subcellularLocation>
        <location evidence="2">Lysosome</location>
    </subcellularLocation>
    <subcellularLocation>
        <location evidence="4">Secreted</location>
    </subcellularLocation>
</comment>
<evidence type="ECO:0000256" key="13">
    <source>
        <dbReference type="ARBA" id="ARBA00022833"/>
    </source>
</evidence>
<gene>
    <name evidence="22" type="ORF">J2Z20_001656</name>
</gene>
<evidence type="ECO:0000256" key="2">
    <source>
        <dbReference type="ARBA" id="ARBA00004371"/>
    </source>
</evidence>
<protein>
    <recommendedName>
        <fullName evidence="5">Carboxypeptidase Q</fullName>
    </recommendedName>
    <alternativeName>
        <fullName evidence="20">Plasma glutamate carboxypeptidase</fullName>
    </alternativeName>
</protein>
<keyword evidence="22" id="KW-0031">Aminopeptidase</keyword>
<evidence type="ECO:0000256" key="12">
    <source>
        <dbReference type="ARBA" id="ARBA00022824"/>
    </source>
</evidence>
<keyword evidence="17" id="KW-0325">Glycoprotein</keyword>